<reference evidence="1" key="1">
    <citation type="journal article" date="2023" name="BMC Genomics">
        <title>Chromosome-level genome assemblies of Cutaneotrichosporon spp. (Trichosporonales, Basidiomycota) reveal imbalanced evolution between nucleotide sequences and chromosome synteny.</title>
        <authorList>
            <person name="Kobayashi Y."/>
            <person name="Kayamori A."/>
            <person name="Aoki K."/>
            <person name="Shiwa Y."/>
            <person name="Matsutani M."/>
            <person name="Fujita N."/>
            <person name="Sugita T."/>
            <person name="Iwasaki W."/>
            <person name="Tanaka N."/>
            <person name="Takashima M."/>
        </authorList>
    </citation>
    <scope>NUCLEOTIDE SEQUENCE</scope>
    <source>
        <strain evidence="1">HIS016</strain>
    </source>
</reference>
<name>A0AAD3TR19_9TREE</name>
<proteinExistence type="predicted"/>
<sequence>MVTIDIAQYPHISEAILSYTDTTDLPKWLLDIKGFIPPNVNLTGLACAFPGLRILRIRTCPTRGYTPNFPVQAPTVVIFASELETGCPDPTPDDFSFDFLDDIEERQAFPDLKGNNLPIADLFPNVLAPSKSLREFVLVLPQYKKGQARGHVPGIFMDHIVAMGTTELFMAYEGCTFTIVGCDEVRPGYNLRNLMANHLRANWRFNGLASGGFGPGKAAKVKENSRLNPVHLSCRLSVYDGGYEDE</sequence>
<dbReference type="EMBL" id="BTCM01000001">
    <property type="protein sequence ID" value="GMK54805.1"/>
    <property type="molecule type" value="Genomic_DNA"/>
</dbReference>
<gene>
    <name evidence="1" type="ORF">CspeluHIS016_0113910</name>
</gene>
<keyword evidence="2" id="KW-1185">Reference proteome</keyword>
<reference evidence="1" key="2">
    <citation type="submission" date="2023-06" db="EMBL/GenBank/DDBJ databases">
        <authorList>
            <person name="Kobayashi Y."/>
            <person name="Kayamori A."/>
            <person name="Aoki K."/>
            <person name="Shiwa Y."/>
            <person name="Fujita N."/>
            <person name="Sugita T."/>
            <person name="Iwasaki W."/>
            <person name="Tanaka N."/>
            <person name="Takashima M."/>
        </authorList>
    </citation>
    <scope>NUCLEOTIDE SEQUENCE</scope>
    <source>
        <strain evidence="1">HIS016</strain>
    </source>
</reference>
<comment type="caution">
    <text evidence="1">The sequence shown here is derived from an EMBL/GenBank/DDBJ whole genome shotgun (WGS) entry which is preliminary data.</text>
</comment>
<dbReference type="AlphaFoldDB" id="A0AAD3TR19"/>
<accession>A0AAD3TR19</accession>
<organism evidence="1 2">
    <name type="scientific">Cutaneotrichosporon spelunceum</name>
    <dbReference type="NCBI Taxonomy" id="1672016"/>
    <lineage>
        <taxon>Eukaryota</taxon>
        <taxon>Fungi</taxon>
        <taxon>Dikarya</taxon>
        <taxon>Basidiomycota</taxon>
        <taxon>Agaricomycotina</taxon>
        <taxon>Tremellomycetes</taxon>
        <taxon>Trichosporonales</taxon>
        <taxon>Trichosporonaceae</taxon>
        <taxon>Cutaneotrichosporon</taxon>
    </lineage>
</organism>
<dbReference type="Proteomes" id="UP001222932">
    <property type="component" value="Unassembled WGS sequence"/>
</dbReference>
<evidence type="ECO:0000313" key="1">
    <source>
        <dbReference type="EMBL" id="GMK54805.1"/>
    </source>
</evidence>
<evidence type="ECO:0000313" key="2">
    <source>
        <dbReference type="Proteomes" id="UP001222932"/>
    </source>
</evidence>
<protein>
    <submittedName>
        <fullName evidence="1">Uncharacterized protein</fullName>
    </submittedName>
</protein>